<dbReference type="PANTHER" id="PTHR23048">
    <property type="entry name" value="MYOSIN LIGHT CHAIN 1, 3"/>
    <property type="match status" value="1"/>
</dbReference>
<dbReference type="AlphaFoldDB" id="A0A0G4FJU6"/>
<feature type="domain" description="EF-hand" evidence="6">
    <location>
        <begin position="89"/>
        <end position="124"/>
    </location>
</feature>
<dbReference type="PRINTS" id="PR01697">
    <property type="entry name" value="PARVALBUMIN"/>
</dbReference>
<dbReference type="GO" id="GO:0016460">
    <property type="term" value="C:myosin II complex"/>
    <property type="evidence" value="ECO:0007669"/>
    <property type="project" value="TreeGrafter"/>
</dbReference>
<evidence type="ECO:0000256" key="2">
    <source>
        <dbReference type="ARBA" id="ARBA00022723"/>
    </source>
</evidence>
<dbReference type="PhylomeDB" id="A0A0G4FJU6"/>
<evidence type="ECO:0000256" key="5">
    <source>
        <dbReference type="ARBA" id="ARBA00022990"/>
    </source>
</evidence>
<dbReference type="VEuPathDB" id="CryptoDB:Cvel_17415"/>
<evidence type="ECO:0000313" key="7">
    <source>
        <dbReference type="EMBL" id="CEM14037.1"/>
    </source>
</evidence>
<sequence>MAGPRRELSEEEKKAIRAVFDSFNTDGEVGQTGATLSLDEMKKAMLKVAPHIPDKDIQLIIDDIDENGDGQVDFNEFYSIMRKKLLGLEAEDDVLQAFALLDKDKNGFISPPELRHLLTSVGRNPLSQEEADELLHMADSDGDGLISYQEFFKWLSREAKE</sequence>
<dbReference type="PROSITE" id="PS00018">
    <property type="entry name" value="EF_HAND_1"/>
    <property type="match status" value="3"/>
</dbReference>
<feature type="domain" description="EF-hand" evidence="6">
    <location>
        <begin position="52"/>
        <end position="87"/>
    </location>
</feature>
<proteinExistence type="predicted"/>
<feature type="domain" description="EF-hand" evidence="6">
    <location>
        <begin position="126"/>
        <end position="161"/>
    </location>
</feature>
<keyword evidence="5" id="KW-0007">Acetylation</keyword>
<gene>
    <name evidence="7" type="ORF">Cvel_17415</name>
</gene>
<dbReference type="PROSITE" id="PS50222">
    <property type="entry name" value="EF_HAND_2"/>
    <property type="match status" value="3"/>
</dbReference>
<accession>A0A0G4FJU6</accession>
<dbReference type="InterPro" id="IPR050230">
    <property type="entry name" value="CALM/Myosin/TropC-like"/>
</dbReference>
<dbReference type="SUPFAM" id="SSF47473">
    <property type="entry name" value="EF-hand"/>
    <property type="match status" value="1"/>
</dbReference>
<keyword evidence="3" id="KW-0677">Repeat</keyword>
<evidence type="ECO:0000259" key="6">
    <source>
        <dbReference type="PROSITE" id="PS50222"/>
    </source>
</evidence>
<keyword evidence="2" id="KW-0479">Metal-binding</keyword>
<organism evidence="7">
    <name type="scientific">Chromera velia CCMP2878</name>
    <dbReference type="NCBI Taxonomy" id="1169474"/>
    <lineage>
        <taxon>Eukaryota</taxon>
        <taxon>Sar</taxon>
        <taxon>Alveolata</taxon>
        <taxon>Colpodellida</taxon>
        <taxon>Chromeraceae</taxon>
        <taxon>Chromera</taxon>
    </lineage>
</organism>
<reference evidence="7" key="1">
    <citation type="submission" date="2014-11" db="EMBL/GenBank/DDBJ databases">
        <authorList>
            <person name="Otto D Thomas"/>
            <person name="Naeem Raeece"/>
        </authorList>
    </citation>
    <scope>NUCLEOTIDE SEQUENCE</scope>
</reference>
<protein>
    <recommendedName>
        <fullName evidence="1">Calmodulin</fullName>
    </recommendedName>
</protein>
<dbReference type="PANTHER" id="PTHR23048:SF0">
    <property type="entry name" value="CALMODULIN LIKE 3"/>
    <property type="match status" value="1"/>
</dbReference>
<dbReference type="EMBL" id="CDMZ01000426">
    <property type="protein sequence ID" value="CEM14037.1"/>
    <property type="molecule type" value="Genomic_DNA"/>
</dbReference>
<dbReference type="GO" id="GO:0005509">
    <property type="term" value="F:calcium ion binding"/>
    <property type="evidence" value="ECO:0007669"/>
    <property type="project" value="InterPro"/>
</dbReference>
<dbReference type="InterPro" id="IPR002048">
    <property type="entry name" value="EF_hand_dom"/>
</dbReference>
<dbReference type="InterPro" id="IPR011992">
    <property type="entry name" value="EF-hand-dom_pair"/>
</dbReference>
<keyword evidence="4" id="KW-0106">Calcium</keyword>
<name>A0A0G4FJU6_9ALVE</name>
<evidence type="ECO:0000256" key="1">
    <source>
        <dbReference type="ARBA" id="ARBA00020786"/>
    </source>
</evidence>
<dbReference type="SMART" id="SM00054">
    <property type="entry name" value="EFh"/>
    <property type="match status" value="3"/>
</dbReference>
<evidence type="ECO:0000256" key="3">
    <source>
        <dbReference type="ARBA" id="ARBA00022737"/>
    </source>
</evidence>
<dbReference type="InterPro" id="IPR018247">
    <property type="entry name" value="EF_Hand_1_Ca_BS"/>
</dbReference>
<dbReference type="FunFam" id="1.10.238.10:FF:000003">
    <property type="entry name" value="Calmodulin A"/>
    <property type="match status" value="1"/>
</dbReference>
<dbReference type="Gene3D" id="1.10.238.10">
    <property type="entry name" value="EF-hand"/>
    <property type="match status" value="2"/>
</dbReference>
<evidence type="ECO:0000256" key="4">
    <source>
        <dbReference type="ARBA" id="ARBA00022837"/>
    </source>
</evidence>
<dbReference type="Pfam" id="PF13499">
    <property type="entry name" value="EF-hand_7"/>
    <property type="match status" value="2"/>
</dbReference>